<dbReference type="HOGENOM" id="CLU_077110_1_0_7"/>
<accession>B3E7R1</accession>
<dbReference type="AlphaFoldDB" id="B3E7R1"/>
<name>B3E7R1_TRIL1</name>
<evidence type="ECO:0000313" key="1">
    <source>
        <dbReference type="EMBL" id="ACD95043.1"/>
    </source>
</evidence>
<dbReference type="SUPFAM" id="SSF52540">
    <property type="entry name" value="P-loop containing nucleoside triphosphate hydrolases"/>
    <property type="match status" value="1"/>
</dbReference>
<dbReference type="InterPro" id="IPR027417">
    <property type="entry name" value="P-loop_NTPase"/>
</dbReference>
<dbReference type="Gene3D" id="3.40.50.300">
    <property type="entry name" value="P-loop containing nucleotide triphosphate hydrolases"/>
    <property type="match status" value="1"/>
</dbReference>
<proteinExistence type="predicted"/>
<dbReference type="OrthoDB" id="5394332at2"/>
<sequence>MAVINHAKREINAKIVYFGSPGCGKGALFQFIHQRIKPSLCGPLKSMPAGQDSLLFFDYIPFEASSLDGYRIRFHLYTMTGPVANPGTWKMTLKGVDGIALVTNGRASGHDAVDSLRVLKSMLAGYGRDLRSLPRIWLPTDLSDSGDAGSELMTCFDTSRTVVCSTTNGEGVLQGLAVLSQEVLQGLRDEYEPAREPAITSMLPVEPPDELFADSGQGAPLQSFKSVVLPELKVSLAGNTTVTIPLSIQLGDSVKRCNLRFSVQLEEESL</sequence>
<dbReference type="KEGG" id="glo:Glov_1322"/>
<dbReference type="EMBL" id="CP001089">
    <property type="protein sequence ID" value="ACD95043.1"/>
    <property type="molecule type" value="Genomic_DNA"/>
</dbReference>
<protein>
    <submittedName>
        <fullName evidence="1">GTP-binding domain protein</fullName>
    </submittedName>
</protein>
<dbReference type="STRING" id="398767.Glov_1322"/>
<dbReference type="Proteomes" id="UP000002420">
    <property type="component" value="Chromosome"/>
</dbReference>
<dbReference type="eggNOG" id="COG1100">
    <property type="taxonomic scope" value="Bacteria"/>
</dbReference>
<evidence type="ECO:0000313" key="2">
    <source>
        <dbReference type="Proteomes" id="UP000002420"/>
    </source>
</evidence>
<organism evidence="1 2">
    <name type="scientific">Trichlorobacter lovleyi (strain ATCC BAA-1151 / DSM 17278 / SZ)</name>
    <name type="common">Geobacter lovleyi</name>
    <dbReference type="NCBI Taxonomy" id="398767"/>
    <lineage>
        <taxon>Bacteria</taxon>
        <taxon>Pseudomonadati</taxon>
        <taxon>Thermodesulfobacteriota</taxon>
        <taxon>Desulfuromonadia</taxon>
        <taxon>Geobacterales</taxon>
        <taxon>Geobacteraceae</taxon>
        <taxon>Trichlorobacter</taxon>
    </lineage>
</organism>
<gene>
    <name evidence="1" type="ordered locus">Glov_1322</name>
</gene>
<keyword evidence="2" id="KW-1185">Reference proteome</keyword>
<reference evidence="1 2" key="1">
    <citation type="submission" date="2008-05" db="EMBL/GenBank/DDBJ databases">
        <title>Complete sequence of chromosome of Geobacter lovleyi SZ.</title>
        <authorList>
            <consortium name="US DOE Joint Genome Institute"/>
            <person name="Lucas S."/>
            <person name="Copeland A."/>
            <person name="Lapidus A."/>
            <person name="Glavina del Rio T."/>
            <person name="Dalin E."/>
            <person name="Tice H."/>
            <person name="Bruce D."/>
            <person name="Goodwin L."/>
            <person name="Pitluck S."/>
            <person name="Chertkov O."/>
            <person name="Meincke L."/>
            <person name="Brettin T."/>
            <person name="Detter J.C."/>
            <person name="Han C."/>
            <person name="Tapia R."/>
            <person name="Kuske C.R."/>
            <person name="Schmutz J."/>
            <person name="Larimer F."/>
            <person name="Land M."/>
            <person name="Hauser L."/>
            <person name="Kyrpides N."/>
            <person name="Mikhailova N."/>
            <person name="Sung Y."/>
            <person name="Fletcher K.E."/>
            <person name="Ritalahti K.M."/>
            <person name="Loeffler F.E."/>
            <person name="Richardson P."/>
        </authorList>
    </citation>
    <scope>NUCLEOTIDE SEQUENCE [LARGE SCALE GENOMIC DNA]</scope>
    <source>
        <strain evidence="2">ATCC BAA-1151 / DSM 17278 / SZ</strain>
    </source>
</reference>
<dbReference type="RefSeq" id="WP_012469389.1">
    <property type="nucleotide sequence ID" value="NC_010814.1"/>
</dbReference>